<evidence type="ECO:0008006" key="4">
    <source>
        <dbReference type="Google" id="ProtNLM"/>
    </source>
</evidence>
<keyword evidence="1" id="KW-0812">Transmembrane</keyword>
<evidence type="ECO:0000313" key="3">
    <source>
        <dbReference type="Proteomes" id="UP000595140"/>
    </source>
</evidence>
<feature type="transmembrane region" description="Helical" evidence="1">
    <location>
        <begin position="21"/>
        <end position="39"/>
    </location>
</feature>
<feature type="transmembrane region" description="Helical" evidence="1">
    <location>
        <begin position="109"/>
        <end position="127"/>
    </location>
</feature>
<evidence type="ECO:0000313" key="2">
    <source>
        <dbReference type="EMBL" id="VFQ59049.1"/>
    </source>
</evidence>
<accession>A0A484K8A3</accession>
<organism evidence="2 3">
    <name type="scientific">Cuscuta campestris</name>
    <dbReference type="NCBI Taxonomy" id="132261"/>
    <lineage>
        <taxon>Eukaryota</taxon>
        <taxon>Viridiplantae</taxon>
        <taxon>Streptophyta</taxon>
        <taxon>Embryophyta</taxon>
        <taxon>Tracheophyta</taxon>
        <taxon>Spermatophyta</taxon>
        <taxon>Magnoliopsida</taxon>
        <taxon>eudicotyledons</taxon>
        <taxon>Gunneridae</taxon>
        <taxon>Pentapetalae</taxon>
        <taxon>asterids</taxon>
        <taxon>lamiids</taxon>
        <taxon>Solanales</taxon>
        <taxon>Convolvulaceae</taxon>
        <taxon>Cuscuteae</taxon>
        <taxon>Cuscuta</taxon>
        <taxon>Cuscuta subgen. Grammica</taxon>
        <taxon>Cuscuta sect. Cleistogrammica</taxon>
    </lineage>
</organism>
<gene>
    <name evidence="2" type="ORF">CCAM_LOCUS825</name>
</gene>
<keyword evidence="1" id="KW-1133">Transmembrane helix</keyword>
<feature type="transmembrane region" description="Helical" evidence="1">
    <location>
        <begin position="133"/>
        <end position="152"/>
    </location>
</feature>
<keyword evidence="1" id="KW-0472">Membrane</keyword>
<feature type="transmembrane region" description="Helical" evidence="1">
    <location>
        <begin position="159"/>
        <end position="177"/>
    </location>
</feature>
<feature type="transmembrane region" description="Helical" evidence="1">
    <location>
        <begin position="219"/>
        <end position="238"/>
    </location>
</feature>
<dbReference type="EMBL" id="OOIL02000002">
    <property type="protein sequence ID" value="VFQ59049.1"/>
    <property type="molecule type" value="Genomic_DNA"/>
</dbReference>
<dbReference type="PANTHER" id="PTHR34368:SF1">
    <property type="entry name" value="OS01G0962200 PROTEIN"/>
    <property type="match status" value="1"/>
</dbReference>
<protein>
    <recommendedName>
        <fullName evidence="4">Ceramidase</fullName>
    </recommendedName>
</protein>
<reference evidence="2 3" key="1">
    <citation type="submission" date="2018-04" db="EMBL/GenBank/DDBJ databases">
        <authorList>
            <person name="Vogel A."/>
        </authorList>
    </citation>
    <scope>NUCLEOTIDE SEQUENCE [LARGE SCALE GENOMIC DNA]</scope>
</reference>
<keyword evidence="3" id="KW-1185">Reference proteome</keyword>
<dbReference type="PANTHER" id="PTHR34368">
    <property type="entry name" value="OS01G0962200 PROTEIN"/>
    <property type="match status" value="1"/>
</dbReference>
<feature type="transmembrane region" description="Helical" evidence="1">
    <location>
        <begin position="75"/>
        <end position="97"/>
    </location>
</feature>
<proteinExistence type="predicted"/>
<sequence>MEKEETRTVSRRKTREMGPRALGVGILCFALLMLITPRIPQPQKYHDYADKRRFFGLALCYYKGSYFKICLHGEVFGWACFYIGIAGVTFGSSYYHLNPNDATLVWDRLPMAVAMAGILTIFVIERVDEKKGVLSLIPFLLCGVGSVFYWRYTGDLRPYAVVETVPAIVVVLMAILIPPRYTHSTYWLWAAGCFQMARIHEIADRPTYFLTGYTVSGHTLKHAFIAALATILTLMLALRDIQTQRISLLQRWSASWRKVKENGAKVT</sequence>
<name>A0A484K8A3_9ASTE</name>
<dbReference type="Proteomes" id="UP000595140">
    <property type="component" value="Unassembled WGS sequence"/>
</dbReference>
<evidence type="ECO:0000256" key="1">
    <source>
        <dbReference type="SAM" id="Phobius"/>
    </source>
</evidence>
<dbReference type="OrthoDB" id="1259986at2759"/>
<dbReference type="AlphaFoldDB" id="A0A484K8A3"/>